<sequence length="69" mass="7865">MSRGEPPLPDDAPPPGFDRASWSAAIHDGSVILRDPGKRRFPWLPRTIAGVWRLAWLTARSARYRLRSR</sequence>
<evidence type="ECO:0000313" key="1">
    <source>
        <dbReference type="EMBL" id="CAA9559551.1"/>
    </source>
</evidence>
<gene>
    <name evidence="1" type="ORF">AVDCRST_MAG73-3610</name>
</gene>
<proteinExistence type="predicted"/>
<dbReference type="AlphaFoldDB" id="A0A6J4UVC2"/>
<organism evidence="1">
    <name type="scientific">uncultured Thermomicrobiales bacterium</name>
    <dbReference type="NCBI Taxonomy" id="1645740"/>
    <lineage>
        <taxon>Bacteria</taxon>
        <taxon>Pseudomonadati</taxon>
        <taxon>Thermomicrobiota</taxon>
        <taxon>Thermomicrobia</taxon>
        <taxon>Thermomicrobiales</taxon>
        <taxon>environmental samples</taxon>
    </lineage>
</organism>
<reference evidence="1" key="1">
    <citation type="submission" date="2020-02" db="EMBL/GenBank/DDBJ databases">
        <authorList>
            <person name="Meier V. D."/>
        </authorList>
    </citation>
    <scope>NUCLEOTIDE SEQUENCE</scope>
    <source>
        <strain evidence="1">AVDCRST_MAG73</strain>
    </source>
</reference>
<dbReference type="EMBL" id="CADCWE010000235">
    <property type="protein sequence ID" value="CAA9559551.1"/>
    <property type="molecule type" value="Genomic_DNA"/>
</dbReference>
<name>A0A6J4UVC2_9BACT</name>
<accession>A0A6J4UVC2</accession>
<protein>
    <submittedName>
        <fullName evidence="1">Uncharacterized protein</fullName>
    </submittedName>
</protein>